<evidence type="ECO:0000256" key="3">
    <source>
        <dbReference type="ARBA" id="ARBA00022598"/>
    </source>
</evidence>
<dbReference type="PANTHER" id="PTHR43785">
    <property type="entry name" value="GAMMA-GLUTAMYLPUTRESCINE SYNTHETASE"/>
    <property type="match status" value="1"/>
</dbReference>
<evidence type="ECO:0000313" key="9">
    <source>
        <dbReference type="EMBL" id="KAA8815651.1"/>
    </source>
</evidence>
<dbReference type="Proteomes" id="UP000345527">
    <property type="component" value="Unassembled WGS sequence"/>
</dbReference>
<keyword evidence="3" id="KW-0436">Ligase</keyword>
<dbReference type="InterPro" id="IPR036651">
    <property type="entry name" value="Gln_synt_N_sf"/>
</dbReference>
<dbReference type="InterPro" id="IPR027303">
    <property type="entry name" value="Gln_synth_gly_rich_site"/>
</dbReference>
<evidence type="ECO:0000256" key="6">
    <source>
        <dbReference type="RuleBase" id="RU000384"/>
    </source>
</evidence>
<dbReference type="InterPro" id="IPR008146">
    <property type="entry name" value="Gln_synth_cat_dom"/>
</dbReference>
<sequence length="464" mass="50012">MSIQNAALGASSITTDQPGGSSAPAPHAPELVQGTFVDLAGVTRAKNVPARRREVFAKNGLGAPKVWVVFNADNNFAENDTFNVTGDLRLRLDTSALRHLDEHIVWGPTNLANQDGTPSKYDPRTTLAIAERRAEEAGYSAQFGFEFEFLLLPESIADERRPDIFATPWLGYGAQPFIEQDDFFADLTVAADAAGIELEQLHTEWGTRQYEVSVAPDTPVAAADKAVLFKLLVKRTAARHGLRAVFSPKPFPDQAGSGGHIHFSLTKLATGTHLFSGGDGVYGLTSEGGHAIAGVQAHLAELTAILSGSPVSLLRLQPDTWSGAAIGWGLENREVAIRYAAATLGNPRGANIEIKTGDAAANPYLALAGLLSAALDGIAQSQPLFHPTEGIPASFTDEEKRERGLVPFPNDFDEITRLFGESKATRRWYGDGIVDAIVAIRNLVRETYGDTSPEDLTYLFRHVW</sequence>
<dbReference type="SMART" id="SM01230">
    <property type="entry name" value="Gln-synt_C"/>
    <property type="match status" value="1"/>
</dbReference>
<feature type="domain" description="GS catalytic" evidence="8">
    <location>
        <begin position="123"/>
        <end position="464"/>
    </location>
</feature>
<evidence type="ECO:0000256" key="5">
    <source>
        <dbReference type="PROSITE-ProRule" id="PRU01331"/>
    </source>
</evidence>
<dbReference type="Pfam" id="PF00120">
    <property type="entry name" value="Gln-synt_C"/>
    <property type="match status" value="1"/>
</dbReference>
<dbReference type="PANTHER" id="PTHR43785:SF12">
    <property type="entry name" value="TYPE-1 GLUTAMINE SYNTHETASE 2"/>
    <property type="match status" value="1"/>
</dbReference>
<evidence type="ECO:0000259" key="8">
    <source>
        <dbReference type="PROSITE" id="PS51987"/>
    </source>
</evidence>
<dbReference type="RefSeq" id="WP_150355137.1">
    <property type="nucleotide sequence ID" value="NZ_RZNZ01000028.1"/>
</dbReference>
<comment type="similarity">
    <text evidence="2 5 6">Belongs to the glutamine synthetase family.</text>
</comment>
<dbReference type="Proteomes" id="UP000374630">
    <property type="component" value="Unassembled WGS sequence"/>
</dbReference>
<dbReference type="GO" id="GO:0004356">
    <property type="term" value="F:glutamine synthetase activity"/>
    <property type="evidence" value="ECO:0007669"/>
    <property type="project" value="InterPro"/>
</dbReference>
<evidence type="ECO:0000313" key="10">
    <source>
        <dbReference type="EMBL" id="KAA8820722.1"/>
    </source>
</evidence>
<dbReference type="SUPFAM" id="SSF55931">
    <property type="entry name" value="Glutamine synthetase/guanido kinase"/>
    <property type="match status" value="1"/>
</dbReference>
<dbReference type="EMBL" id="RZOA01000044">
    <property type="protein sequence ID" value="KAA8820722.1"/>
    <property type="molecule type" value="Genomic_DNA"/>
</dbReference>
<dbReference type="AlphaFoldDB" id="A0A5J5DVN0"/>
<feature type="compositionally biased region" description="Polar residues" evidence="7">
    <location>
        <begin position="1"/>
        <end position="17"/>
    </location>
</feature>
<proteinExistence type="inferred from homology"/>
<accession>A0A5J5DVN0</accession>
<dbReference type="EMBL" id="RZNZ01000028">
    <property type="protein sequence ID" value="KAA8815651.1"/>
    <property type="molecule type" value="Genomic_DNA"/>
</dbReference>
<reference evidence="11 12" key="1">
    <citation type="journal article" date="2019" name="Syst. Appl. Microbiol.">
        <title>Characterization of Bifidobacterium species in feaces of the Egyptian fruit bat: Description of B. vespertilionis sp. nov. and B. rousetti sp. nov.</title>
        <authorList>
            <person name="Modesto M."/>
            <person name="Satti M."/>
            <person name="Watanabe K."/>
            <person name="Puglisi E."/>
            <person name="Morelli L."/>
            <person name="Huang C.-H."/>
            <person name="Liou J.-S."/>
            <person name="Miyashita M."/>
            <person name="Tamura T."/>
            <person name="Saito S."/>
            <person name="Mori K."/>
            <person name="Huang L."/>
            <person name="Sciavilla P."/>
            <person name="Sandri C."/>
            <person name="Spiezio C."/>
            <person name="Vitali F."/>
            <person name="Cavalieri D."/>
            <person name="Perpetuini G."/>
            <person name="Tofalo R."/>
            <person name="Bonetti A."/>
            <person name="Arita M."/>
            <person name="Mattarelli P."/>
        </authorList>
    </citation>
    <scope>NUCLEOTIDE SEQUENCE [LARGE SCALE GENOMIC DNA]</scope>
    <source>
        <strain evidence="9 12">RST16</strain>
        <strain evidence="10 11">RST8</strain>
    </source>
</reference>
<evidence type="ECO:0000256" key="4">
    <source>
        <dbReference type="ARBA" id="ARBA00022842"/>
    </source>
</evidence>
<evidence type="ECO:0000256" key="7">
    <source>
        <dbReference type="SAM" id="MobiDB-lite"/>
    </source>
</evidence>
<evidence type="ECO:0000256" key="2">
    <source>
        <dbReference type="ARBA" id="ARBA00009897"/>
    </source>
</evidence>
<gene>
    <name evidence="10" type="ORF">EM848_11840</name>
    <name evidence="9" type="ORF">EMO90_11960</name>
</gene>
<protein>
    <submittedName>
        <fullName evidence="10">Glutamine synthetase</fullName>
    </submittedName>
</protein>
<dbReference type="GO" id="GO:0006542">
    <property type="term" value="P:glutamine biosynthetic process"/>
    <property type="evidence" value="ECO:0007669"/>
    <property type="project" value="InterPro"/>
</dbReference>
<dbReference type="OrthoDB" id="3277468at2"/>
<keyword evidence="4" id="KW-0460">Magnesium</keyword>
<keyword evidence="12" id="KW-1185">Reference proteome</keyword>
<dbReference type="PROSITE" id="PS51987">
    <property type="entry name" value="GS_CATALYTIC"/>
    <property type="match status" value="1"/>
</dbReference>
<dbReference type="Gene3D" id="3.30.590.10">
    <property type="entry name" value="Glutamine synthetase/guanido kinase, catalytic domain"/>
    <property type="match status" value="1"/>
</dbReference>
<dbReference type="PROSITE" id="PS00181">
    <property type="entry name" value="GLNA_ATP"/>
    <property type="match status" value="1"/>
</dbReference>
<name>A0A5J5DVN0_9BIFI</name>
<feature type="region of interest" description="Disordered" evidence="7">
    <location>
        <begin position="1"/>
        <end position="28"/>
    </location>
</feature>
<evidence type="ECO:0000256" key="1">
    <source>
        <dbReference type="ARBA" id="ARBA00001946"/>
    </source>
</evidence>
<evidence type="ECO:0000313" key="12">
    <source>
        <dbReference type="Proteomes" id="UP000374630"/>
    </source>
</evidence>
<dbReference type="Gene3D" id="3.10.20.70">
    <property type="entry name" value="Glutamine synthetase, N-terminal domain"/>
    <property type="match status" value="1"/>
</dbReference>
<evidence type="ECO:0000313" key="11">
    <source>
        <dbReference type="Proteomes" id="UP000345527"/>
    </source>
</evidence>
<dbReference type="InterPro" id="IPR014746">
    <property type="entry name" value="Gln_synth/guanido_kin_cat_dom"/>
</dbReference>
<feature type="compositionally biased region" description="Low complexity" evidence="7">
    <location>
        <begin position="18"/>
        <end position="28"/>
    </location>
</feature>
<comment type="cofactor">
    <cofactor evidence="1">
        <name>Mg(2+)</name>
        <dbReference type="ChEBI" id="CHEBI:18420"/>
    </cofactor>
</comment>
<organism evidence="10 11">
    <name type="scientific">Bifidobacterium vespertilionis</name>
    <dbReference type="NCBI Taxonomy" id="2562524"/>
    <lineage>
        <taxon>Bacteria</taxon>
        <taxon>Bacillati</taxon>
        <taxon>Actinomycetota</taxon>
        <taxon>Actinomycetes</taxon>
        <taxon>Bifidobacteriales</taxon>
        <taxon>Bifidobacteriaceae</taxon>
        <taxon>Bifidobacterium</taxon>
    </lineage>
</organism>
<comment type="caution">
    <text evidence="10">The sequence shown here is derived from an EMBL/GenBank/DDBJ whole genome shotgun (WGS) entry which is preliminary data.</text>
</comment>